<dbReference type="PROSITE" id="PS50977">
    <property type="entry name" value="HTH_TETR_2"/>
    <property type="match status" value="1"/>
</dbReference>
<dbReference type="PANTHER" id="PTHR30055:SF234">
    <property type="entry name" value="HTH-TYPE TRANSCRIPTIONAL REGULATOR BETI"/>
    <property type="match status" value="1"/>
</dbReference>
<evidence type="ECO:0000313" key="9">
    <source>
        <dbReference type="EMBL" id="CAB5020163.1"/>
    </source>
</evidence>
<dbReference type="Gene3D" id="1.10.10.60">
    <property type="entry name" value="Homeodomain-like"/>
    <property type="match status" value="1"/>
</dbReference>
<dbReference type="EMBL" id="CAFBMT010000002">
    <property type="protein sequence ID" value="CAB4914269.1"/>
    <property type="molecule type" value="Genomic_DNA"/>
</dbReference>
<feature type="domain" description="HTH tetR-type" evidence="4">
    <location>
        <begin position="20"/>
        <end position="80"/>
    </location>
</feature>
<evidence type="ECO:0000259" key="4">
    <source>
        <dbReference type="PROSITE" id="PS50977"/>
    </source>
</evidence>
<evidence type="ECO:0000313" key="7">
    <source>
        <dbReference type="EMBL" id="CAB4835135.1"/>
    </source>
</evidence>
<dbReference type="SUPFAM" id="SSF46689">
    <property type="entry name" value="Homeodomain-like"/>
    <property type="match status" value="1"/>
</dbReference>
<evidence type="ECO:0000256" key="1">
    <source>
        <dbReference type="ARBA" id="ARBA00023015"/>
    </source>
</evidence>
<protein>
    <submittedName>
        <fullName evidence="7">Unannotated protein</fullName>
    </submittedName>
</protein>
<dbReference type="PANTHER" id="PTHR30055">
    <property type="entry name" value="HTH-TYPE TRANSCRIPTIONAL REGULATOR RUTR"/>
    <property type="match status" value="1"/>
</dbReference>
<keyword evidence="3" id="KW-0804">Transcription</keyword>
<dbReference type="EMBL" id="CAESGF010000001">
    <property type="protein sequence ID" value="CAB4362378.1"/>
    <property type="molecule type" value="Genomic_DNA"/>
</dbReference>
<evidence type="ECO:0000313" key="8">
    <source>
        <dbReference type="EMBL" id="CAB4914269.1"/>
    </source>
</evidence>
<dbReference type="Gene3D" id="1.10.357.10">
    <property type="entry name" value="Tetracycline Repressor, domain 2"/>
    <property type="match status" value="1"/>
</dbReference>
<evidence type="ECO:0000256" key="3">
    <source>
        <dbReference type="ARBA" id="ARBA00023163"/>
    </source>
</evidence>
<dbReference type="InterPro" id="IPR036271">
    <property type="entry name" value="Tet_transcr_reg_TetR-rel_C_sf"/>
</dbReference>
<evidence type="ECO:0000256" key="2">
    <source>
        <dbReference type="ARBA" id="ARBA00023125"/>
    </source>
</evidence>
<dbReference type="GO" id="GO:0000976">
    <property type="term" value="F:transcription cis-regulatory region binding"/>
    <property type="evidence" value="ECO:0007669"/>
    <property type="project" value="TreeGrafter"/>
</dbReference>
<dbReference type="InterPro" id="IPR001647">
    <property type="entry name" value="HTH_TetR"/>
</dbReference>
<gene>
    <name evidence="6" type="ORF">UFOPK2656_00840</name>
    <name evidence="7" type="ORF">UFOPK3099_02674</name>
    <name evidence="8" type="ORF">UFOPK3651_00423</name>
    <name evidence="9" type="ORF">UFOPK3931_03304</name>
    <name evidence="5" type="ORF">UFOPK4189_00152</name>
</gene>
<evidence type="ECO:0000313" key="5">
    <source>
        <dbReference type="EMBL" id="CAB4362378.1"/>
    </source>
</evidence>
<dbReference type="InterPro" id="IPR009057">
    <property type="entry name" value="Homeodomain-like_sf"/>
</dbReference>
<dbReference type="AlphaFoldDB" id="A0A6J7AQJ6"/>
<dbReference type="Pfam" id="PF00440">
    <property type="entry name" value="TetR_N"/>
    <property type="match status" value="1"/>
</dbReference>
<evidence type="ECO:0000313" key="6">
    <source>
        <dbReference type="EMBL" id="CAB4713720.1"/>
    </source>
</evidence>
<dbReference type="GO" id="GO:0003700">
    <property type="term" value="F:DNA-binding transcription factor activity"/>
    <property type="evidence" value="ECO:0007669"/>
    <property type="project" value="TreeGrafter"/>
</dbReference>
<organism evidence="7">
    <name type="scientific">freshwater metagenome</name>
    <dbReference type="NCBI Taxonomy" id="449393"/>
    <lineage>
        <taxon>unclassified sequences</taxon>
        <taxon>metagenomes</taxon>
        <taxon>ecological metagenomes</taxon>
    </lineage>
</organism>
<reference evidence="7" key="1">
    <citation type="submission" date="2020-05" db="EMBL/GenBank/DDBJ databases">
        <authorList>
            <person name="Chiriac C."/>
            <person name="Salcher M."/>
            <person name="Ghai R."/>
            <person name="Kavagutti S V."/>
        </authorList>
    </citation>
    <scope>NUCLEOTIDE SEQUENCE</scope>
</reference>
<keyword evidence="1" id="KW-0805">Transcription regulation</keyword>
<sequence length="211" mass="22802">MSVAAHSGIPSPVTGEERARSERDLLLRAAFRLVGRAHDGPVSVQQILDTAELSTRAFYRHFRSKDELIITMCRSAADRMVVEMTAVIERSPSTAAALRALIRDQLAVVYDPKRARQTSVLASPEARAAAGFDQAKEDAAAVRRQLVAGVIARGHEEGVFPYAENAVEAARAVNGVVMAVIEARIAGHDVPTWEDATEHTADLFLRAFGAS</sequence>
<keyword evidence="2" id="KW-0238">DNA-binding</keyword>
<name>A0A6J7AQJ6_9ZZZZ</name>
<accession>A0A6J7AQJ6</accession>
<dbReference type="InterPro" id="IPR050109">
    <property type="entry name" value="HTH-type_TetR-like_transc_reg"/>
</dbReference>
<dbReference type="EMBL" id="CAFBOL010000162">
    <property type="protein sequence ID" value="CAB5020163.1"/>
    <property type="molecule type" value="Genomic_DNA"/>
</dbReference>
<dbReference type="EMBL" id="CAFAAV010000289">
    <property type="protein sequence ID" value="CAB4835135.1"/>
    <property type="molecule type" value="Genomic_DNA"/>
</dbReference>
<dbReference type="EMBL" id="CAEZYF010000004">
    <property type="protein sequence ID" value="CAB4713720.1"/>
    <property type="molecule type" value="Genomic_DNA"/>
</dbReference>
<proteinExistence type="predicted"/>
<dbReference type="SUPFAM" id="SSF48498">
    <property type="entry name" value="Tetracyclin repressor-like, C-terminal domain"/>
    <property type="match status" value="1"/>
</dbReference>